<dbReference type="Pfam" id="PF04043">
    <property type="entry name" value="PMEI"/>
    <property type="match status" value="1"/>
</dbReference>
<dbReference type="CDD" id="cd15797">
    <property type="entry name" value="PMEI"/>
    <property type="match status" value="1"/>
</dbReference>
<reference evidence="6 7" key="1">
    <citation type="submission" date="2024-03" db="EMBL/GenBank/DDBJ databases">
        <authorList>
            <person name="Martinez-Hernandez J."/>
        </authorList>
    </citation>
    <scope>NUCLEOTIDE SEQUENCE [LARGE SCALE GENOMIC DNA]</scope>
</reference>
<evidence type="ECO:0000256" key="1">
    <source>
        <dbReference type="ARBA" id="ARBA00022729"/>
    </source>
</evidence>
<dbReference type="SMART" id="SM00856">
    <property type="entry name" value="PMEI"/>
    <property type="match status" value="1"/>
</dbReference>
<dbReference type="GO" id="GO:0046910">
    <property type="term" value="F:pectinesterase inhibitor activity"/>
    <property type="evidence" value="ECO:0007669"/>
    <property type="project" value="InterPro"/>
</dbReference>
<dbReference type="Proteomes" id="UP001497480">
    <property type="component" value="Unassembled WGS sequence"/>
</dbReference>
<evidence type="ECO:0000256" key="4">
    <source>
        <dbReference type="SAM" id="SignalP"/>
    </source>
</evidence>
<evidence type="ECO:0000256" key="3">
    <source>
        <dbReference type="ARBA" id="ARBA00038471"/>
    </source>
</evidence>
<evidence type="ECO:0000313" key="7">
    <source>
        <dbReference type="Proteomes" id="UP001497480"/>
    </source>
</evidence>
<dbReference type="SUPFAM" id="SSF101148">
    <property type="entry name" value="Plant invertase/pectin methylesterase inhibitor"/>
    <property type="match status" value="1"/>
</dbReference>
<dbReference type="InterPro" id="IPR034086">
    <property type="entry name" value="PMEI_plant"/>
</dbReference>
<protein>
    <recommendedName>
        <fullName evidence="5">Pectinesterase inhibitor domain-containing protein</fullName>
    </recommendedName>
</protein>
<name>A0AAV1XLL8_LUPLU</name>
<evidence type="ECO:0000313" key="6">
    <source>
        <dbReference type="EMBL" id="CAL0322705.1"/>
    </source>
</evidence>
<keyword evidence="1 4" id="KW-0732">Signal</keyword>
<comment type="similarity">
    <text evidence="3">Belongs to the PMEI family.</text>
</comment>
<proteinExistence type="inferred from homology"/>
<evidence type="ECO:0000256" key="2">
    <source>
        <dbReference type="ARBA" id="ARBA00023157"/>
    </source>
</evidence>
<sequence>MPYFSIRTSLISSIVLLSLLLARPSSATKVVQVNIICAQTRDPSFCSDILNSKPGGAKGVDLVSLAQYTIGVARFNATKTVELLNMLVARKGSDPRAKSHYSTCLTHFDKYRGALKHLYYVQQVLRNGDYFSLLKAATLLIVDVEDCITGDDYGYFDMSILPQYADVFEKVADIILTVSKFLIRN</sequence>
<dbReference type="PANTHER" id="PTHR36710">
    <property type="entry name" value="PECTINESTERASE INHIBITOR-LIKE"/>
    <property type="match status" value="1"/>
</dbReference>
<organism evidence="6 7">
    <name type="scientific">Lupinus luteus</name>
    <name type="common">European yellow lupine</name>
    <dbReference type="NCBI Taxonomy" id="3873"/>
    <lineage>
        <taxon>Eukaryota</taxon>
        <taxon>Viridiplantae</taxon>
        <taxon>Streptophyta</taxon>
        <taxon>Embryophyta</taxon>
        <taxon>Tracheophyta</taxon>
        <taxon>Spermatophyta</taxon>
        <taxon>Magnoliopsida</taxon>
        <taxon>eudicotyledons</taxon>
        <taxon>Gunneridae</taxon>
        <taxon>Pentapetalae</taxon>
        <taxon>rosids</taxon>
        <taxon>fabids</taxon>
        <taxon>Fabales</taxon>
        <taxon>Fabaceae</taxon>
        <taxon>Papilionoideae</taxon>
        <taxon>50 kb inversion clade</taxon>
        <taxon>genistoids sensu lato</taxon>
        <taxon>core genistoids</taxon>
        <taxon>Genisteae</taxon>
        <taxon>Lupinus</taxon>
    </lineage>
</organism>
<gene>
    <name evidence="6" type="ORF">LLUT_LOCUS23765</name>
</gene>
<accession>A0AAV1XLL8</accession>
<dbReference type="InterPro" id="IPR035513">
    <property type="entry name" value="Invertase/methylesterase_inhib"/>
</dbReference>
<comment type="caution">
    <text evidence="6">The sequence shown here is derived from an EMBL/GenBank/DDBJ whole genome shotgun (WGS) entry which is preliminary data.</text>
</comment>
<keyword evidence="2" id="KW-1015">Disulfide bond</keyword>
<dbReference type="NCBIfam" id="TIGR01614">
    <property type="entry name" value="PME_inhib"/>
    <property type="match status" value="1"/>
</dbReference>
<dbReference type="InterPro" id="IPR006501">
    <property type="entry name" value="Pectinesterase_inhib_dom"/>
</dbReference>
<dbReference type="InterPro" id="IPR052421">
    <property type="entry name" value="PCW_Enzyme_Inhibitor"/>
</dbReference>
<feature type="chain" id="PRO_5043796848" description="Pectinesterase inhibitor domain-containing protein" evidence="4">
    <location>
        <begin position="28"/>
        <end position="185"/>
    </location>
</feature>
<dbReference type="PANTHER" id="PTHR36710:SF20">
    <property type="entry name" value="PECTINESTERASE INHIBITOR DOMAIN PROTEIN"/>
    <property type="match status" value="1"/>
</dbReference>
<feature type="signal peptide" evidence="4">
    <location>
        <begin position="1"/>
        <end position="27"/>
    </location>
</feature>
<feature type="domain" description="Pectinesterase inhibitor" evidence="5">
    <location>
        <begin position="28"/>
        <end position="178"/>
    </location>
</feature>
<dbReference type="EMBL" id="CAXHTB010000016">
    <property type="protein sequence ID" value="CAL0322705.1"/>
    <property type="molecule type" value="Genomic_DNA"/>
</dbReference>
<evidence type="ECO:0000259" key="5">
    <source>
        <dbReference type="SMART" id="SM00856"/>
    </source>
</evidence>
<keyword evidence="7" id="KW-1185">Reference proteome</keyword>
<dbReference type="AlphaFoldDB" id="A0AAV1XLL8"/>
<dbReference type="Gene3D" id="1.20.140.40">
    <property type="entry name" value="Invertase/pectin methylesterase inhibitor family protein"/>
    <property type="match status" value="1"/>
</dbReference>